<dbReference type="AlphaFoldDB" id="A0A5C5Y3I3"/>
<organism evidence="1 2">
    <name type="scientific">Crateriforma conspicua</name>
    <dbReference type="NCBI Taxonomy" id="2527996"/>
    <lineage>
        <taxon>Bacteria</taxon>
        <taxon>Pseudomonadati</taxon>
        <taxon>Planctomycetota</taxon>
        <taxon>Planctomycetia</taxon>
        <taxon>Planctomycetales</taxon>
        <taxon>Planctomycetaceae</taxon>
        <taxon>Crateriforma</taxon>
    </lineage>
</organism>
<protein>
    <submittedName>
        <fullName evidence="1">Uncharacterized protein</fullName>
    </submittedName>
</protein>
<comment type="caution">
    <text evidence="1">The sequence shown here is derived from an EMBL/GenBank/DDBJ whole genome shotgun (WGS) entry which is preliminary data.</text>
</comment>
<sequence length="71" mass="7949">MGSSLLGDDALVLRDGFQRKDARSQRRKGRQSEQHLCVSASSRLCVLNLYAPTEKLDQAIRKNLEVLGYGE</sequence>
<evidence type="ECO:0000313" key="1">
    <source>
        <dbReference type="EMBL" id="TWT68052.1"/>
    </source>
</evidence>
<gene>
    <name evidence="1" type="ORF">Pan14r_02900</name>
</gene>
<keyword evidence="2" id="KW-1185">Reference proteome</keyword>
<evidence type="ECO:0000313" key="2">
    <source>
        <dbReference type="Proteomes" id="UP000317238"/>
    </source>
</evidence>
<accession>A0A5C5Y3I3</accession>
<dbReference type="EMBL" id="SJPL01000001">
    <property type="protein sequence ID" value="TWT68052.1"/>
    <property type="molecule type" value="Genomic_DNA"/>
</dbReference>
<dbReference type="Proteomes" id="UP000317238">
    <property type="component" value="Unassembled WGS sequence"/>
</dbReference>
<proteinExistence type="predicted"/>
<name>A0A5C5Y3I3_9PLAN</name>
<reference evidence="1 2" key="1">
    <citation type="submission" date="2019-02" db="EMBL/GenBank/DDBJ databases">
        <title>Deep-cultivation of Planctomycetes and their phenomic and genomic characterization uncovers novel biology.</title>
        <authorList>
            <person name="Wiegand S."/>
            <person name="Jogler M."/>
            <person name="Boedeker C."/>
            <person name="Pinto D."/>
            <person name="Vollmers J."/>
            <person name="Rivas-Marin E."/>
            <person name="Kohn T."/>
            <person name="Peeters S.H."/>
            <person name="Heuer A."/>
            <person name="Rast P."/>
            <person name="Oberbeckmann S."/>
            <person name="Bunk B."/>
            <person name="Jeske O."/>
            <person name="Meyerdierks A."/>
            <person name="Storesund J.E."/>
            <person name="Kallscheuer N."/>
            <person name="Luecker S."/>
            <person name="Lage O.M."/>
            <person name="Pohl T."/>
            <person name="Merkel B.J."/>
            <person name="Hornburger P."/>
            <person name="Mueller R.-W."/>
            <person name="Bruemmer F."/>
            <person name="Labrenz M."/>
            <person name="Spormann A.M."/>
            <person name="Op Den Camp H."/>
            <person name="Overmann J."/>
            <person name="Amann R."/>
            <person name="Jetten M.S.M."/>
            <person name="Mascher T."/>
            <person name="Medema M.H."/>
            <person name="Devos D.P."/>
            <person name="Kaster A.-K."/>
            <person name="Ovreas L."/>
            <person name="Rohde M."/>
            <person name="Galperin M.Y."/>
            <person name="Jogler C."/>
        </authorList>
    </citation>
    <scope>NUCLEOTIDE SEQUENCE [LARGE SCALE GENOMIC DNA]</scope>
    <source>
        <strain evidence="1 2">Pan14r</strain>
    </source>
</reference>